<dbReference type="SUPFAM" id="SSF56801">
    <property type="entry name" value="Acetyl-CoA synthetase-like"/>
    <property type="match status" value="1"/>
</dbReference>
<protein>
    <submittedName>
        <fullName evidence="1">AMP-binding enzyme</fullName>
    </submittedName>
</protein>
<dbReference type="OrthoDB" id="8450735at2"/>
<dbReference type="Proteomes" id="UP000319627">
    <property type="component" value="Unassembled WGS sequence"/>
</dbReference>
<accession>A0A562IY48</accession>
<evidence type="ECO:0000313" key="1">
    <source>
        <dbReference type="EMBL" id="TWH75848.1"/>
    </source>
</evidence>
<evidence type="ECO:0000313" key="2">
    <source>
        <dbReference type="Proteomes" id="UP000319627"/>
    </source>
</evidence>
<dbReference type="EMBL" id="VLKG01000004">
    <property type="protein sequence ID" value="TWH75848.1"/>
    <property type="molecule type" value="Genomic_DNA"/>
</dbReference>
<reference evidence="1 2" key="1">
    <citation type="submission" date="2019-07" db="EMBL/GenBank/DDBJ databases">
        <title>Genomic Encyclopedia of Type Strains, Phase I: the one thousand microbial genomes (KMG-I) project.</title>
        <authorList>
            <person name="Kyrpides N."/>
        </authorList>
    </citation>
    <scope>NUCLEOTIDE SEQUENCE [LARGE SCALE GENOMIC DNA]</scope>
    <source>
        <strain evidence="1 2">DSM 375</strain>
    </source>
</reference>
<keyword evidence="2" id="KW-1185">Reference proteome</keyword>
<dbReference type="RefSeq" id="WP_144571081.1">
    <property type="nucleotide sequence ID" value="NZ_VLKG01000004.1"/>
</dbReference>
<dbReference type="InterPro" id="IPR042099">
    <property type="entry name" value="ANL_N_sf"/>
</dbReference>
<organism evidence="1 2">
    <name type="scientific">Azomonas agilis</name>
    <dbReference type="NCBI Taxonomy" id="116849"/>
    <lineage>
        <taxon>Bacteria</taxon>
        <taxon>Pseudomonadati</taxon>
        <taxon>Pseudomonadota</taxon>
        <taxon>Gammaproteobacteria</taxon>
        <taxon>Pseudomonadales</taxon>
        <taxon>Pseudomonadaceae</taxon>
        <taxon>Azomonas</taxon>
    </lineage>
</organism>
<dbReference type="Gene3D" id="3.40.50.12780">
    <property type="entry name" value="N-terminal domain of ligase-like"/>
    <property type="match status" value="1"/>
</dbReference>
<dbReference type="AlphaFoldDB" id="A0A562IY48"/>
<comment type="caution">
    <text evidence="1">The sequence shown here is derived from an EMBL/GenBank/DDBJ whole genome shotgun (WGS) entry which is preliminary data.</text>
</comment>
<sequence>MSLSERPLPKAKIQLEDTLKLLERWATEKPAQIALCHKRRDRWKAWSWVDVQREVKRLEILLQRQGFGFGSRLAFSGALEPTLILLALAARSAGGDVVCISRHIQGQALHQELLHVQPSHGFVQSREGISQWLEAAHDLPYELPIFSVQSVARQQGRCQILPLTTQDAVAAQAKALPWSVVQHQHLLWAEEGTEWPEGLALVLHQGLHEGIGFAFPENTESASRDRCDIRPVGVVISEQRQRVLSAEIEQRLAPKGSWSRRLSDWALENAHIRPARWIATRLFRLLGLQRLKFILPSDQPTSLAPVRWMVQEQAA</sequence>
<proteinExistence type="predicted"/>
<gene>
    <name evidence="1" type="ORF">LX59_01358</name>
</gene>
<name>A0A562IY48_9GAMM</name>